<evidence type="ECO:0000313" key="4">
    <source>
        <dbReference type="EMBL" id="ODV66799.1"/>
    </source>
</evidence>
<accession>A0A1E4RHQ8</accession>
<keyword evidence="3" id="KW-0072">Autophagy</keyword>
<dbReference type="InterPro" id="IPR007135">
    <property type="entry name" value="Atg3/Atg10"/>
</dbReference>
<organism evidence="4 5">
    <name type="scientific">Hyphopichia burtonii NRRL Y-1933</name>
    <dbReference type="NCBI Taxonomy" id="984485"/>
    <lineage>
        <taxon>Eukaryota</taxon>
        <taxon>Fungi</taxon>
        <taxon>Dikarya</taxon>
        <taxon>Ascomycota</taxon>
        <taxon>Saccharomycotina</taxon>
        <taxon>Pichiomycetes</taxon>
        <taxon>Debaryomycetaceae</taxon>
        <taxon>Hyphopichia</taxon>
    </lineage>
</organism>
<keyword evidence="5" id="KW-1185">Reference proteome</keyword>
<evidence type="ECO:0000256" key="3">
    <source>
        <dbReference type="ARBA" id="ARBA00023006"/>
    </source>
</evidence>
<sequence length="150" mass="17660">MIIDNSTFNANIEGFNDDIISNLHCSEHIFKITNNYIKSINDKKLSFVEAEFGDDKIQFTISYDDFYMVPVFHFRLFDKQELAKPPPGKLATTNPHPLLNLDLWWWIHPCETLHTMNQFKLETPLQYLKLWFATYGISLLLPTITLRKYS</sequence>
<dbReference type="Pfam" id="PF03987">
    <property type="entry name" value="Autophagy_act_C"/>
    <property type="match status" value="1"/>
</dbReference>
<keyword evidence="1" id="KW-0833">Ubl conjugation pathway</keyword>
<reference evidence="5" key="1">
    <citation type="submission" date="2016-05" db="EMBL/GenBank/DDBJ databases">
        <title>Comparative genomics of biotechnologically important yeasts.</title>
        <authorList>
            <consortium name="DOE Joint Genome Institute"/>
            <person name="Riley R."/>
            <person name="Haridas S."/>
            <person name="Wolfe K.H."/>
            <person name="Lopes M.R."/>
            <person name="Hittinger C.T."/>
            <person name="Goker M."/>
            <person name="Salamov A."/>
            <person name="Wisecaver J."/>
            <person name="Long T.M."/>
            <person name="Aerts A.L."/>
            <person name="Barry K."/>
            <person name="Choi C."/>
            <person name="Clum A."/>
            <person name="Coughlan A.Y."/>
            <person name="Deshpande S."/>
            <person name="Douglass A.P."/>
            <person name="Hanson S.J."/>
            <person name="Klenk H.-P."/>
            <person name="Labutti K."/>
            <person name="Lapidus A."/>
            <person name="Lindquist E."/>
            <person name="Lipzen A."/>
            <person name="Meier-Kolthoff J.P."/>
            <person name="Ohm R.A."/>
            <person name="Otillar R.P."/>
            <person name="Pangilinan J."/>
            <person name="Peng Y."/>
            <person name="Rokas A."/>
            <person name="Rosa C.A."/>
            <person name="Scheuner C."/>
            <person name="Sibirny A.A."/>
            <person name="Slot J.C."/>
            <person name="Stielow J.B."/>
            <person name="Sun H."/>
            <person name="Kurtzman C.P."/>
            <person name="Blackwell M."/>
            <person name="Grigoriev I.V."/>
            <person name="Jeffries T.W."/>
        </authorList>
    </citation>
    <scope>NUCLEOTIDE SEQUENCE [LARGE SCALE GENOMIC DNA]</scope>
    <source>
        <strain evidence="5">NRRL Y-1933</strain>
    </source>
</reference>
<dbReference type="OrthoDB" id="5949865at2759"/>
<evidence type="ECO:0000313" key="5">
    <source>
        <dbReference type="Proteomes" id="UP000095085"/>
    </source>
</evidence>
<gene>
    <name evidence="4" type="ORF">HYPBUDRAFT_109016</name>
</gene>
<keyword evidence="2" id="KW-0653">Protein transport</keyword>
<dbReference type="Gene3D" id="3.30.1460.50">
    <property type="match status" value="2"/>
</dbReference>
<dbReference type="GO" id="GO:0019787">
    <property type="term" value="F:ubiquitin-like protein transferase activity"/>
    <property type="evidence" value="ECO:0007669"/>
    <property type="project" value="InterPro"/>
</dbReference>
<evidence type="ECO:0000256" key="2">
    <source>
        <dbReference type="ARBA" id="ARBA00022927"/>
    </source>
</evidence>
<dbReference type="AlphaFoldDB" id="A0A1E4RHQ8"/>
<dbReference type="GO" id="GO:0006914">
    <property type="term" value="P:autophagy"/>
    <property type="evidence" value="ECO:0007669"/>
    <property type="project" value="UniProtKB-KW"/>
</dbReference>
<dbReference type="RefSeq" id="XP_020075866.1">
    <property type="nucleotide sequence ID" value="XM_020218672.1"/>
</dbReference>
<dbReference type="GO" id="GO:0015031">
    <property type="term" value="P:protein transport"/>
    <property type="evidence" value="ECO:0007669"/>
    <property type="project" value="UniProtKB-KW"/>
</dbReference>
<proteinExistence type="predicted"/>
<dbReference type="EMBL" id="KV454541">
    <property type="protein sequence ID" value="ODV66799.1"/>
    <property type="molecule type" value="Genomic_DNA"/>
</dbReference>
<evidence type="ECO:0000256" key="1">
    <source>
        <dbReference type="ARBA" id="ARBA00022786"/>
    </source>
</evidence>
<dbReference type="Proteomes" id="UP000095085">
    <property type="component" value="Unassembled WGS sequence"/>
</dbReference>
<name>A0A1E4RHQ8_9ASCO</name>
<dbReference type="GeneID" id="30993222"/>
<protein>
    <submittedName>
        <fullName evidence="4">Uncharacterized protein</fullName>
    </submittedName>
</protein>
<keyword evidence="2" id="KW-0813">Transport</keyword>